<dbReference type="Proteomes" id="UP000695022">
    <property type="component" value="Unplaced"/>
</dbReference>
<reference evidence="7 8" key="1">
    <citation type="submission" date="2025-05" db="UniProtKB">
        <authorList>
            <consortium name="RefSeq"/>
        </authorList>
    </citation>
    <scope>IDENTIFICATION</scope>
</reference>
<comment type="subcellular location">
    <subcellularLocation>
        <location evidence="5">Endoplasmic reticulum membrane</location>
        <topology evidence="5">Multi-pass membrane protein</topology>
    </subcellularLocation>
    <subcellularLocation>
        <location evidence="1">Membrane</location>
        <topology evidence="1">Multi-pass membrane protein</topology>
    </subcellularLocation>
</comment>
<feature type="transmembrane region" description="Helical" evidence="5">
    <location>
        <begin position="285"/>
        <end position="307"/>
    </location>
</feature>
<dbReference type="GeneID" id="106810765"/>
<dbReference type="Pfam" id="PF06423">
    <property type="entry name" value="GWT1"/>
    <property type="match status" value="1"/>
</dbReference>
<feature type="transmembrane region" description="Helical" evidence="5">
    <location>
        <begin position="30"/>
        <end position="50"/>
    </location>
</feature>
<evidence type="ECO:0000313" key="6">
    <source>
        <dbReference type="Proteomes" id="UP000695022"/>
    </source>
</evidence>
<dbReference type="EC" id="2.3.-.-" evidence="5"/>
<dbReference type="PANTHER" id="PTHR20661">
    <property type="entry name" value="PHOSPHATIDYLINOSITOL-GLYCAN BIOSYNTHESIS CLASS W PROTEIN"/>
    <property type="match status" value="1"/>
</dbReference>
<dbReference type="PANTHER" id="PTHR20661:SF0">
    <property type="entry name" value="PHOSPHATIDYLINOSITOL-GLYCAN BIOSYNTHESIS CLASS W PROTEIN"/>
    <property type="match status" value="1"/>
</dbReference>
<keyword evidence="6" id="KW-1185">Reference proteome</keyword>
<keyword evidence="5" id="KW-0808">Transferase</keyword>
<feature type="transmembrane region" description="Helical" evidence="5">
    <location>
        <begin position="62"/>
        <end position="84"/>
    </location>
</feature>
<keyword evidence="5" id="KW-0256">Endoplasmic reticulum</keyword>
<dbReference type="PIRSF" id="PIRSF017321">
    <property type="entry name" value="GWT1"/>
    <property type="match status" value="1"/>
</dbReference>
<evidence type="ECO:0000256" key="2">
    <source>
        <dbReference type="ARBA" id="ARBA00022692"/>
    </source>
</evidence>
<feature type="transmembrane region" description="Helical" evidence="5">
    <location>
        <begin position="147"/>
        <end position="170"/>
    </location>
</feature>
<dbReference type="InterPro" id="IPR009447">
    <property type="entry name" value="PIGW/GWT1"/>
</dbReference>
<keyword evidence="5" id="KW-0337">GPI-anchor biosynthesis</keyword>
<protein>
    <recommendedName>
        <fullName evidence="5">Phosphatidylinositol-glycan biosynthesis class W protein</fullName>
        <ecNumber evidence="5">2.3.-.-</ecNumber>
    </recommendedName>
</protein>
<feature type="transmembrane region" description="Helical" evidence="5">
    <location>
        <begin position="327"/>
        <end position="346"/>
    </location>
</feature>
<accession>A0ABM1EBX5</accession>
<evidence type="ECO:0000256" key="5">
    <source>
        <dbReference type="RuleBase" id="RU280819"/>
    </source>
</evidence>
<evidence type="ECO:0000256" key="3">
    <source>
        <dbReference type="ARBA" id="ARBA00022989"/>
    </source>
</evidence>
<comment type="similarity">
    <text evidence="5">Belongs to the PIGW family.</text>
</comment>
<feature type="transmembrane region" description="Helical" evidence="5">
    <location>
        <begin position="358"/>
        <end position="379"/>
    </location>
</feature>
<name>A0ABM1EBX5_PRICU</name>
<feature type="transmembrane region" description="Helical" evidence="5">
    <location>
        <begin position="391"/>
        <end position="420"/>
    </location>
</feature>
<keyword evidence="2 5" id="KW-0812">Transmembrane</keyword>
<keyword evidence="3 5" id="KW-1133">Transmembrane helix</keyword>
<dbReference type="RefSeq" id="XP_014669697.1">
    <property type="nucleotide sequence ID" value="XM_014814211.1"/>
</dbReference>
<comment type="function">
    <text evidence="5">A acetyltransferase, which acetylates the inositol ring of phosphatidylinositol during biosynthesis of GPI-anchor.</text>
</comment>
<proteinExistence type="inferred from homology"/>
<comment type="pathway">
    <text evidence="5">Glycolipid biosynthesis; glycosylphosphatidylinositol-anchor biosynthesis.</text>
</comment>
<gene>
    <name evidence="7 8" type="primary">LOC106810765</name>
</gene>
<feature type="transmembrane region" description="Helical" evidence="5">
    <location>
        <begin position="441"/>
        <end position="464"/>
    </location>
</feature>
<sequence length="506" mass="55861">MSTFGNASYTKLREEYVSKRNGTTVYENNLVFASVPIGTLLCALLIPWFCNGSRVNTTIQTSVRFAVAFFCLVLPPLLCCTMFADHLEGALTSFVCACVGLLVFGDAVVSRRTERRDRGDGRKERAKSEVTPRWKHMMLLDMKGRRAYICWSRAAVNLGSAIAILAYDFAIFPGRFGKTEVYGTGLMDHGVGGFIISHAIVCSEATEVARPAKRGSPCASLVKAAKSSIPLLMLGLARLIAIKTIGYHEHVTEYGVHWNFFLTLSVVKIACAGIFLILPPKMSGIFALVLSVLYQYLLINCGLADFLKYGSDGTDSRETLIDANREGLVSCIGYIALYFAGVQLGRILMKPRQYLRDFVVLLIQLNIVTAVLYVCMQVLSGEVEAVSRKMANLAFVVWTLFVCCLMLVEFLIVELTIICATSYGQLPYSGTDYTQPIREPCLLSAINRNGLLFFLLANILTGLVNMSMDTLAASSGVAYLVLITYMLVICLVVWIFHIKNITTKVW</sequence>
<feature type="transmembrane region" description="Helical" evidence="5">
    <location>
        <begin position="476"/>
        <end position="496"/>
    </location>
</feature>
<evidence type="ECO:0000256" key="1">
    <source>
        <dbReference type="ARBA" id="ARBA00004141"/>
    </source>
</evidence>
<evidence type="ECO:0000313" key="8">
    <source>
        <dbReference type="RefSeq" id="XP_014669697.1"/>
    </source>
</evidence>
<feature type="transmembrane region" description="Helical" evidence="5">
    <location>
        <begin position="258"/>
        <end position="278"/>
    </location>
</feature>
<organism evidence="6 7">
    <name type="scientific">Priapulus caudatus</name>
    <name type="common">Priapulid worm</name>
    <dbReference type="NCBI Taxonomy" id="37621"/>
    <lineage>
        <taxon>Eukaryota</taxon>
        <taxon>Metazoa</taxon>
        <taxon>Ecdysozoa</taxon>
        <taxon>Scalidophora</taxon>
        <taxon>Priapulida</taxon>
        <taxon>Priapulimorpha</taxon>
        <taxon>Priapulimorphida</taxon>
        <taxon>Priapulidae</taxon>
        <taxon>Priapulus</taxon>
    </lineage>
</organism>
<evidence type="ECO:0000256" key="4">
    <source>
        <dbReference type="ARBA" id="ARBA00023136"/>
    </source>
</evidence>
<keyword evidence="5" id="KW-0012">Acyltransferase</keyword>
<keyword evidence="4 5" id="KW-0472">Membrane</keyword>
<feature type="transmembrane region" description="Helical" evidence="5">
    <location>
        <begin position="90"/>
        <end position="109"/>
    </location>
</feature>
<dbReference type="RefSeq" id="XP_014669696.1">
    <property type="nucleotide sequence ID" value="XM_014814210.1"/>
</dbReference>
<evidence type="ECO:0000313" key="7">
    <source>
        <dbReference type="RefSeq" id="XP_014669696.1"/>
    </source>
</evidence>